<comment type="caution">
    <text evidence="2">The sequence shown here is derived from an EMBL/GenBank/DDBJ whole genome shotgun (WGS) entry which is preliminary data.</text>
</comment>
<dbReference type="Proteomes" id="UP001286313">
    <property type="component" value="Unassembled WGS sequence"/>
</dbReference>
<feature type="region of interest" description="Disordered" evidence="1">
    <location>
        <begin position="213"/>
        <end position="235"/>
    </location>
</feature>
<gene>
    <name evidence="2" type="ORF">Pcinc_026910</name>
</gene>
<keyword evidence="3" id="KW-1185">Reference proteome</keyword>
<sequence length="260" mass="28734">MRRAMHRIPHLFLTFVRCSPFRFAEEYDEQGRVILPPLRKFPSLVKTYMAFLSARLPCFPVTLPFTGISSSSFVFSAIHLFFALITDRPLCPSAKTPPSTPTITITTINTITTSLHTVPFPPYTTSPLPPPHHLIPALPHPTTSSHHSLHLTTSSHHSLHPTTSSHHSLHPTTSSHHSLHPTTSSHHSLHLIPPLPPPHHLILSLPPPHHLIPSLPPHLNEPASTINKDNYPPEQHSTLTATTLLAGSSGHFSSQHLQES</sequence>
<name>A0AAE1F533_PETCI</name>
<accession>A0AAE1F533</accession>
<proteinExistence type="predicted"/>
<feature type="region of interest" description="Disordered" evidence="1">
    <location>
        <begin position="131"/>
        <end position="192"/>
    </location>
</feature>
<reference evidence="2" key="1">
    <citation type="submission" date="2023-10" db="EMBL/GenBank/DDBJ databases">
        <title>Genome assemblies of two species of porcelain crab, Petrolisthes cinctipes and Petrolisthes manimaculis (Anomura: Porcellanidae).</title>
        <authorList>
            <person name="Angst P."/>
        </authorList>
    </citation>
    <scope>NUCLEOTIDE SEQUENCE</scope>
    <source>
        <strain evidence="2">PB745_01</strain>
        <tissue evidence="2">Gill</tissue>
    </source>
</reference>
<protein>
    <submittedName>
        <fullName evidence="2">Uncharacterized protein</fullName>
    </submittedName>
</protein>
<evidence type="ECO:0000313" key="3">
    <source>
        <dbReference type="Proteomes" id="UP001286313"/>
    </source>
</evidence>
<feature type="compositionally biased region" description="Low complexity" evidence="1">
    <location>
        <begin position="134"/>
        <end position="192"/>
    </location>
</feature>
<evidence type="ECO:0000313" key="2">
    <source>
        <dbReference type="EMBL" id="KAK3867645.1"/>
    </source>
</evidence>
<dbReference type="EMBL" id="JAWQEG010003161">
    <property type="protein sequence ID" value="KAK3867645.1"/>
    <property type="molecule type" value="Genomic_DNA"/>
</dbReference>
<evidence type="ECO:0000256" key="1">
    <source>
        <dbReference type="SAM" id="MobiDB-lite"/>
    </source>
</evidence>
<dbReference type="AlphaFoldDB" id="A0AAE1F533"/>
<organism evidence="2 3">
    <name type="scientific">Petrolisthes cinctipes</name>
    <name type="common">Flat porcelain crab</name>
    <dbReference type="NCBI Taxonomy" id="88211"/>
    <lineage>
        <taxon>Eukaryota</taxon>
        <taxon>Metazoa</taxon>
        <taxon>Ecdysozoa</taxon>
        <taxon>Arthropoda</taxon>
        <taxon>Crustacea</taxon>
        <taxon>Multicrustacea</taxon>
        <taxon>Malacostraca</taxon>
        <taxon>Eumalacostraca</taxon>
        <taxon>Eucarida</taxon>
        <taxon>Decapoda</taxon>
        <taxon>Pleocyemata</taxon>
        <taxon>Anomura</taxon>
        <taxon>Galatheoidea</taxon>
        <taxon>Porcellanidae</taxon>
        <taxon>Petrolisthes</taxon>
    </lineage>
</organism>